<dbReference type="GO" id="GO:0016020">
    <property type="term" value="C:membrane"/>
    <property type="evidence" value="ECO:0007669"/>
    <property type="project" value="InterPro"/>
</dbReference>
<keyword evidence="2" id="KW-0812">Transmembrane</keyword>
<accession>A0A6B8KEH9</accession>
<dbReference type="KEGG" id="mhey:H2LOC_003175"/>
<organism evidence="3 4">
    <name type="scientific">Methylocystis heyeri</name>
    <dbReference type="NCBI Taxonomy" id="391905"/>
    <lineage>
        <taxon>Bacteria</taxon>
        <taxon>Pseudomonadati</taxon>
        <taxon>Pseudomonadota</taxon>
        <taxon>Alphaproteobacteria</taxon>
        <taxon>Hyphomicrobiales</taxon>
        <taxon>Methylocystaceae</taxon>
        <taxon>Methylocystis</taxon>
    </lineage>
</organism>
<dbReference type="EMBL" id="CP046052">
    <property type="protein sequence ID" value="QGM44770.1"/>
    <property type="molecule type" value="Genomic_DNA"/>
</dbReference>
<dbReference type="PANTHER" id="PTHR33219:SF14">
    <property type="entry name" value="PROTEIN COFACTOR ASSEMBLY OF COMPLEX C SUBUNIT B CCB3, CHLOROPLASTIC-RELATED"/>
    <property type="match status" value="1"/>
</dbReference>
<protein>
    <submittedName>
        <fullName evidence="3">YggT family protein</fullName>
    </submittedName>
</protein>
<dbReference type="PANTHER" id="PTHR33219">
    <property type="entry name" value="YLMG HOMOLOG PROTEIN 2, CHLOROPLASTIC"/>
    <property type="match status" value="1"/>
</dbReference>
<evidence type="ECO:0000256" key="1">
    <source>
        <dbReference type="ARBA" id="ARBA00010894"/>
    </source>
</evidence>
<dbReference type="Proteomes" id="UP000309061">
    <property type="component" value="Chromosome"/>
</dbReference>
<dbReference type="Pfam" id="PF02325">
    <property type="entry name" value="CCB3_YggT"/>
    <property type="match status" value="1"/>
</dbReference>
<name>A0A6B8KEH9_9HYPH</name>
<proteinExistence type="inferred from homology"/>
<dbReference type="AlphaFoldDB" id="A0A6B8KEH9"/>
<sequence>MTYAVINLLLTIIDIYWWIVIASFIMSWLIAFDVINTRSQAVYTVRRALASLTEPVYEPIRRVLPTIGGLDFSPMIVILALQFLSNAITHSVAFG</sequence>
<gene>
    <name evidence="3" type="ORF">H2LOC_003175</name>
</gene>
<dbReference type="InterPro" id="IPR003425">
    <property type="entry name" value="CCB3/YggT"/>
</dbReference>
<dbReference type="RefSeq" id="WP_136495068.1">
    <property type="nucleotide sequence ID" value="NZ_CP046052.1"/>
</dbReference>
<dbReference type="OrthoDB" id="9814445at2"/>
<evidence type="ECO:0000313" key="3">
    <source>
        <dbReference type="EMBL" id="QGM44770.1"/>
    </source>
</evidence>
<keyword evidence="2" id="KW-1133">Transmembrane helix</keyword>
<evidence type="ECO:0000313" key="4">
    <source>
        <dbReference type="Proteomes" id="UP000309061"/>
    </source>
</evidence>
<comment type="similarity">
    <text evidence="1">Belongs to the YggT family.</text>
</comment>
<reference evidence="3 4" key="1">
    <citation type="submission" date="2019-11" db="EMBL/GenBank/DDBJ databases">
        <title>The genome sequence of Methylocystis heyeri.</title>
        <authorList>
            <person name="Oshkin I.Y."/>
            <person name="Miroshnikov K."/>
            <person name="Dedysh S.N."/>
        </authorList>
    </citation>
    <scope>NUCLEOTIDE SEQUENCE [LARGE SCALE GENOMIC DNA]</scope>
    <source>
        <strain evidence="3 4">H2</strain>
    </source>
</reference>
<keyword evidence="4" id="KW-1185">Reference proteome</keyword>
<keyword evidence="2" id="KW-0472">Membrane</keyword>
<feature type="transmembrane region" description="Helical" evidence="2">
    <location>
        <begin position="15"/>
        <end position="35"/>
    </location>
</feature>
<evidence type="ECO:0000256" key="2">
    <source>
        <dbReference type="SAM" id="Phobius"/>
    </source>
</evidence>